<evidence type="ECO:0000313" key="3">
    <source>
        <dbReference type="Proteomes" id="UP001075354"/>
    </source>
</evidence>
<evidence type="ECO:0000313" key="2">
    <source>
        <dbReference type="EMBL" id="KAJ1525509.1"/>
    </source>
</evidence>
<proteinExistence type="predicted"/>
<protein>
    <submittedName>
        <fullName evidence="2">Uncharacterized protein</fullName>
    </submittedName>
</protein>
<gene>
    <name evidence="2" type="ORF">ONE63_010317</name>
</gene>
<feature type="region of interest" description="Disordered" evidence="1">
    <location>
        <begin position="120"/>
        <end position="140"/>
    </location>
</feature>
<dbReference type="AlphaFoldDB" id="A0AAV7XLL3"/>
<sequence>MALGALKTLNASETEPRIRDLQGDFVDPVEGSPLADLREAVAEMRSQWRGTARWLRDEAGLRWLPEDDLYHAAGRNYINALSVVTDPAMEHMRALLGKSDVSAAVPCRVYSNSVAHCVLGRPGKGDQRSHNVWQSNETVD</sequence>
<keyword evidence="3" id="KW-1185">Reference proteome</keyword>
<feature type="compositionally biased region" description="Polar residues" evidence="1">
    <location>
        <begin position="130"/>
        <end position="140"/>
    </location>
</feature>
<evidence type="ECO:0000256" key="1">
    <source>
        <dbReference type="SAM" id="MobiDB-lite"/>
    </source>
</evidence>
<dbReference type="EMBL" id="JAPTSV010000008">
    <property type="protein sequence ID" value="KAJ1525509.1"/>
    <property type="molecule type" value="Genomic_DNA"/>
</dbReference>
<comment type="caution">
    <text evidence="2">The sequence shown here is derived from an EMBL/GenBank/DDBJ whole genome shotgun (WGS) entry which is preliminary data.</text>
</comment>
<accession>A0AAV7XLL3</accession>
<dbReference type="Proteomes" id="UP001075354">
    <property type="component" value="Chromosome 8"/>
</dbReference>
<organism evidence="2 3">
    <name type="scientific">Megalurothrips usitatus</name>
    <name type="common">bean blossom thrips</name>
    <dbReference type="NCBI Taxonomy" id="439358"/>
    <lineage>
        <taxon>Eukaryota</taxon>
        <taxon>Metazoa</taxon>
        <taxon>Ecdysozoa</taxon>
        <taxon>Arthropoda</taxon>
        <taxon>Hexapoda</taxon>
        <taxon>Insecta</taxon>
        <taxon>Pterygota</taxon>
        <taxon>Neoptera</taxon>
        <taxon>Paraneoptera</taxon>
        <taxon>Thysanoptera</taxon>
        <taxon>Terebrantia</taxon>
        <taxon>Thripoidea</taxon>
        <taxon>Thripidae</taxon>
        <taxon>Megalurothrips</taxon>
    </lineage>
</organism>
<reference evidence="2" key="1">
    <citation type="submission" date="2022-12" db="EMBL/GenBank/DDBJ databases">
        <title>Chromosome-level genome assembly of the bean flower thrips Megalurothrips usitatus.</title>
        <authorList>
            <person name="Ma L."/>
            <person name="Liu Q."/>
            <person name="Li H."/>
            <person name="Cai W."/>
        </authorList>
    </citation>
    <scope>NUCLEOTIDE SEQUENCE</scope>
    <source>
        <strain evidence="2">Cailab_2022a</strain>
    </source>
</reference>
<name>A0AAV7XLL3_9NEOP</name>